<protein>
    <submittedName>
        <fullName evidence="2">Uncharacterized protein</fullName>
    </submittedName>
</protein>
<sequence length="181" mass="19153">MNPNNTTSVPPNRGRGVGEKIRGVYEVIHGIGENIRGSFLGALDTMSRHDPTVPSRNDQIAAEGRAELQRGLTHLGRRPAGATGTTTSEGYNPYFGDAAYYHSQTGPSADAQPAQFGQTERTYHEPPAGAPPLPARKHDPANILGEQNTGVRHTGPLPGQNVAAGYGAGYGYPADDKSRPL</sequence>
<organism evidence="2 3">
    <name type="scientific">Ephemerocybe angulata</name>
    <dbReference type="NCBI Taxonomy" id="980116"/>
    <lineage>
        <taxon>Eukaryota</taxon>
        <taxon>Fungi</taxon>
        <taxon>Dikarya</taxon>
        <taxon>Basidiomycota</taxon>
        <taxon>Agaricomycotina</taxon>
        <taxon>Agaricomycetes</taxon>
        <taxon>Agaricomycetidae</taxon>
        <taxon>Agaricales</taxon>
        <taxon>Agaricineae</taxon>
        <taxon>Psathyrellaceae</taxon>
        <taxon>Ephemerocybe</taxon>
    </lineage>
</organism>
<gene>
    <name evidence="2" type="ORF">D9611_011332</name>
</gene>
<comment type="caution">
    <text evidence="2">The sequence shown here is derived from an EMBL/GenBank/DDBJ whole genome shotgun (WGS) entry which is preliminary data.</text>
</comment>
<evidence type="ECO:0000313" key="2">
    <source>
        <dbReference type="EMBL" id="KAF5320283.1"/>
    </source>
</evidence>
<reference evidence="2 3" key="1">
    <citation type="journal article" date="2020" name="ISME J.">
        <title>Uncovering the hidden diversity of litter-decomposition mechanisms in mushroom-forming fungi.</title>
        <authorList>
            <person name="Floudas D."/>
            <person name="Bentzer J."/>
            <person name="Ahren D."/>
            <person name="Johansson T."/>
            <person name="Persson P."/>
            <person name="Tunlid A."/>
        </authorList>
    </citation>
    <scope>NUCLEOTIDE SEQUENCE [LARGE SCALE GENOMIC DNA]</scope>
    <source>
        <strain evidence="2 3">CBS 175.51</strain>
    </source>
</reference>
<accession>A0A8H5BC14</accession>
<name>A0A8H5BC14_9AGAR</name>
<dbReference type="OrthoDB" id="2590867at2759"/>
<evidence type="ECO:0000256" key="1">
    <source>
        <dbReference type="SAM" id="MobiDB-lite"/>
    </source>
</evidence>
<dbReference type="EMBL" id="JAACJK010000170">
    <property type="protein sequence ID" value="KAF5320283.1"/>
    <property type="molecule type" value="Genomic_DNA"/>
</dbReference>
<evidence type="ECO:0000313" key="3">
    <source>
        <dbReference type="Proteomes" id="UP000541558"/>
    </source>
</evidence>
<keyword evidence="3" id="KW-1185">Reference proteome</keyword>
<dbReference type="AlphaFoldDB" id="A0A8H5BC14"/>
<feature type="region of interest" description="Disordered" evidence="1">
    <location>
        <begin position="102"/>
        <end position="181"/>
    </location>
</feature>
<dbReference type="Proteomes" id="UP000541558">
    <property type="component" value="Unassembled WGS sequence"/>
</dbReference>
<proteinExistence type="predicted"/>